<keyword evidence="1" id="KW-0378">Hydrolase</keyword>
<dbReference type="EMBL" id="BMFP01000001">
    <property type="protein sequence ID" value="GGG06082.1"/>
    <property type="molecule type" value="Genomic_DNA"/>
</dbReference>
<organism evidence="4 5">
    <name type="scientific">Pontibacter amylolyticus</name>
    <dbReference type="NCBI Taxonomy" id="1424080"/>
    <lineage>
        <taxon>Bacteria</taxon>
        <taxon>Pseudomonadati</taxon>
        <taxon>Bacteroidota</taxon>
        <taxon>Cytophagia</taxon>
        <taxon>Cytophagales</taxon>
        <taxon>Hymenobacteraceae</taxon>
        <taxon>Pontibacter</taxon>
    </lineage>
</organism>
<reference evidence="5" key="1">
    <citation type="journal article" date="2019" name="Int. J. Syst. Evol. Microbiol.">
        <title>The Global Catalogue of Microorganisms (GCM) 10K type strain sequencing project: providing services to taxonomists for standard genome sequencing and annotation.</title>
        <authorList>
            <consortium name="The Broad Institute Genomics Platform"/>
            <consortium name="The Broad Institute Genome Sequencing Center for Infectious Disease"/>
            <person name="Wu L."/>
            <person name="Ma J."/>
        </authorList>
    </citation>
    <scope>NUCLEOTIDE SEQUENCE [LARGE SCALE GENOMIC DNA]</scope>
    <source>
        <strain evidence="5">CGMCC 1.12749</strain>
    </source>
</reference>
<evidence type="ECO:0000313" key="5">
    <source>
        <dbReference type="Proteomes" id="UP000634043"/>
    </source>
</evidence>
<dbReference type="RefSeq" id="WP_188500243.1">
    <property type="nucleotide sequence ID" value="NZ_BMFP01000001.1"/>
</dbReference>
<evidence type="ECO:0000313" key="4">
    <source>
        <dbReference type="EMBL" id="GGG06082.1"/>
    </source>
</evidence>
<evidence type="ECO:0000256" key="1">
    <source>
        <dbReference type="ARBA" id="ARBA00022801"/>
    </source>
</evidence>
<dbReference type="InterPro" id="IPR050261">
    <property type="entry name" value="FrsA_esterase"/>
</dbReference>
<proteinExistence type="inferred from homology"/>
<protein>
    <recommendedName>
        <fullName evidence="3">AB hydrolase-1 domain-containing protein</fullName>
    </recommendedName>
</protein>
<name>A0ABQ1VZJ4_9BACT</name>
<dbReference type="InterPro" id="IPR000073">
    <property type="entry name" value="AB_hydrolase_1"/>
</dbReference>
<dbReference type="InterPro" id="IPR029058">
    <property type="entry name" value="AB_hydrolase_fold"/>
</dbReference>
<sequence>MADTLKVDFVVYPEHERPFTADATYTPDGNKKPVVLYTHGFKGFKDWGHFNLLADYFAGHGFVFIKFNFSHNGTTVDNDSDLHDMEAFGRNNFSIELEDLKSLIDLVHDEEGPLPQNELDLDRIYLIGHSRGGGSVILKAAEDTRVRAVATWAAVNNFDQRWDELEKESWQKEGVQWVTNARTGIRMPLYYQIVEDYLANVERLEIPKVIQKMQQPLLILHGEEDETLPVQMAHDLHTWKPDAEMHLLPGADHSFGGQHPYELEELPTAAKAAADLSIAFFNKHA</sequence>
<dbReference type="PANTHER" id="PTHR22946">
    <property type="entry name" value="DIENELACTONE HYDROLASE DOMAIN-CONTAINING PROTEIN-RELATED"/>
    <property type="match status" value="1"/>
</dbReference>
<accession>A0ABQ1VZJ4</accession>
<feature type="domain" description="AB hydrolase-1" evidence="3">
    <location>
        <begin position="47"/>
        <end position="262"/>
    </location>
</feature>
<comment type="caution">
    <text evidence="4">The sequence shown here is derived from an EMBL/GenBank/DDBJ whole genome shotgun (WGS) entry which is preliminary data.</text>
</comment>
<dbReference type="Pfam" id="PF12697">
    <property type="entry name" value="Abhydrolase_6"/>
    <property type="match status" value="1"/>
</dbReference>
<keyword evidence="5" id="KW-1185">Reference proteome</keyword>
<gene>
    <name evidence="4" type="ORF">GCM10011323_08490</name>
</gene>
<dbReference type="PANTHER" id="PTHR22946:SF9">
    <property type="entry name" value="POLYKETIDE TRANSFERASE AF380"/>
    <property type="match status" value="1"/>
</dbReference>
<comment type="similarity">
    <text evidence="2">Belongs to the AB hydrolase superfamily. FUS2 hydrolase family.</text>
</comment>
<evidence type="ECO:0000259" key="3">
    <source>
        <dbReference type="Pfam" id="PF12697"/>
    </source>
</evidence>
<dbReference type="SUPFAM" id="SSF53474">
    <property type="entry name" value="alpha/beta-Hydrolases"/>
    <property type="match status" value="1"/>
</dbReference>
<dbReference type="Gene3D" id="3.40.50.1820">
    <property type="entry name" value="alpha/beta hydrolase"/>
    <property type="match status" value="1"/>
</dbReference>
<dbReference type="Proteomes" id="UP000634043">
    <property type="component" value="Unassembled WGS sequence"/>
</dbReference>
<evidence type="ECO:0000256" key="2">
    <source>
        <dbReference type="ARBA" id="ARBA00038115"/>
    </source>
</evidence>